<dbReference type="Gene3D" id="3.40.50.150">
    <property type="entry name" value="Vaccinia Virus protein VP39"/>
    <property type="match status" value="1"/>
</dbReference>
<dbReference type="SUPFAM" id="SSF53790">
    <property type="entry name" value="Tetrapyrrole methylase"/>
    <property type="match status" value="1"/>
</dbReference>
<name>A0ABD7MRV0_CORUL</name>
<evidence type="ECO:0000259" key="6">
    <source>
        <dbReference type="Pfam" id="PF00590"/>
    </source>
</evidence>
<accession>A0ABD7MRV0</accession>
<gene>
    <name evidence="7" type="primary">cobL</name>
    <name evidence="7" type="ORF">NCTC7908_00765</name>
</gene>
<dbReference type="InterPro" id="IPR012818">
    <property type="entry name" value="CbiE"/>
</dbReference>
<evidence type="ECO:0000256" key="5">
    <source>
        <dbReference type="ARBA" id="ARBA00022691"/>
    </source>
</evidence>
<dbReference type="InterPro" id="IPR050714">
    <property type="entry name" value="Cobalamin_biosynth_MTase"/>
</dbReference>
<dbReference type="PANTHER" id="PTHR43182:SF1">
    <property type="entry name" value="COBALT-PRECORRIN-7 C(5)-METHYLTRANSFERASE"/>
    <property type="match status" value="1"/>
</dbReference>
<dbReference type="SUPFAM" id="SSF53335">
    <property type="entry name" value="S-adenosyl-L-methionine-dependent methyltransferases"/>
    <property type="match status" value="1"/>
</dbReference>
<sequence>MAAYATLITANAFCIARIFSMSTEATSLRRIAVGDSVATTGSITVVGISAGGVDELGSQAREAIYQAKVIIGSWRQLGLVPDDVPAERRPWPSPMLPKIPEIFAELTDQNVVVLGSGDPMFHGIGSTLIRMLPQHSITVIPHSSSASLACARLGWPLDKTPVYSLVTNAVDHLVLPIQRGGHFLVLGQDEKTPARICDLLLELNQSDAHVTILSDLGSPDEAIASGTAENPPTATSALNVIAVSLQRAGESMLPGLSDAHYLSDGQLTKHHVRALTLSALAPRQGETLWDIGGGSGSIAIEWLRSTLGTTAVCFEVVEERRNRIAENARTLGVIDRLAIHNGAPQSFDEVPTSPDVIFIGGGLTAPGIFEAAWARLPIGGRLVANAVTIESEAMLWELRQALGGTMARFDISQEHNVGSFTTMKPALPVLQWVITKSNTTAIDKTVEN</sequence>
<dbReference type="InterPro" id="IPR014008">
    <property type="entry name" value="Cbl_synth_MTase_CbiT"/>
</dbReference>
<dbReference type="NCBIfam" id="TIGR02467">
    <property type="entry name" value="CbiE"/>
    <property type="match status" value="1"/>
</dbReference>
<dbReference type="PIRSF" id="PIRSF036428">
    <property type="entry name" value="CobL"/>
    <property type="match status" value="1"/>
</dbReference>
<dbReference type="NCBIfam" id="TIGR02469">
    <property type="entry name" value="CbiT"/>
    <property type="match status" value="1"/>
</dbReference>
<feature type="domain" description="Tetrapyrrole methylase" evidence="6">
    <location>
        <begin position="43"/>
        <end position="230"/>
    </location>
</feature>
<evidence type="ECO:0000256" key="4">
    <source>
        <dbReference type="ARBA" id="ARBA00022679"/>
    </source>
</evidence>
<keyword evidence="3 7" id="KW-0489">Methyltransferase</keyword>
<dbReference type="PANTHER" id="PTHR43182">
    <property type="entry name" value="COBALT-PRECORRIN-6B C(15)-METHYLTRANSFERASE (DECARBOXYLATING)"/>
    <property type="match status" value="1"/>
</dbReference>
<evidence type="ECO:0000256" key="2">
    <source>
        <dbReference type="ARBA" id="ARBA00022573"/>
    </source>
</evidence>
<keyword evidence="4 7" id="KW-0808">Transferase</keyword>
<evidence type="ECO:0000256" key="1">
    <source>
        <dbReference type="ARBA" id="ARBA00004953"/>
    </source>
</evidence>
<dbReference type="InterPro" id="IPR014777">
    <property type="entry name" value="4pyrrole_Mease_sub1"/>
</dbReference>
<dbReference type="GO" id="GO:0046025">
    <property type="term" value="F:precorrin-6Y C5,15-methyltransferase (decarboxylating) activity"/>
    <property type="evidence" value="ECO:0007669"/>
    <property type="project" value="UniProtKB-EC"/>
</dbReference>
<dbReference type="GO" id="GO:0009236">
    <property type="term" value="P:cobalamin biosynthetic process"/>
    <property type="evidence" value="ECO:0007669"/>
    <property type="project" value="UniProtKB-KW"/>
</dbReference>
<dbReference type="InterPro" id="IPR000878">
    <property type="entry name" value="4pyrrol_Mease"/>
</dbReference>
<dbReference type="InterPro" id="IPR035996">
    <property type="entry name" value="4pyrrol_Methylase_sf"/>
</dbReference>
<protein>
    <submittedName>
        <fullName evidence="7">Precorrin-6Y C5,15-methyltransferase/precorrin-8W decarboxylase</fullName>
        <ecNumber evidence="7">2.1.1.132</ecNumber>
    </submittedName>
</protein>
<dbReference type="InterPro" id="IPR029063">
    <property type="entry name" value="SAM-dependent_MTases_sf"/>
</dbReference>
<dbReference type="GO" id="GO:0032259">
    <property type="term" value="P:methylation"/>
    <property type="evidence" value="ECO:0007669"/>
    <property type="project" value="UniProtKB-KW"/>
</dbReference>
<dbReference type="CDD" id="cd11644">
    <property type="entry name" value="Precorrin-6Y-MT"/>
    <property type="match status" value="1"/>
</dbReference>
<comment type="pathway">
    <text evidence="1">Cofactor biosynthesis; adenosylcobalamin biosynthesis.</text>
</comment>
<dbReference type="InterPro" id="IPR006365">
    <property type="entry name" value="Cbl_synth_CobL"/>
</dbReference>
<proteinExistence type="predicted"/>
<dbReference type="Gene3D" id="3.40.1010.10">
    <property type="entry name" value="Cobalt-precorrin-4 Transmethylase, Domain 1"/>
    <property type="match status" value="1"/>
</dbReference>
<evidence type="ECO:0000256" key="3">
    <source>
        <dbReference type="ARBA" id="ARBA00022603"/>
    </source>
</evidence>
<dbReference type="Pfam" id="PF00590">
    <property type="entry name" value="TP_methylase"/>
    <property type="match status" value="1"/>
</dbReference>
<evidence type="ECO:0000313" key="7">
    <source>
        <dbReference type="EMBL" id="SQG50644.1"/>
    </source>
</evidence>
<dbReference type="Proteomes" id="UP000248741">
    <property type="component" value="Chromosome 1"/>
</dbReference>
<dbReference type="EC" id="2.1.1.132" evidence="7"/>
<dbReference type="AlphaFoldDB" id="A0ABD7MRV0"/>
<keyword evidence="2" id="KW-0169">Cobalamin biosynthesis</keyword>
<dbReference type="EMBL" id="LS483400">
    <property type="protein sequence ID" value="SQG50644.1"/>
    <property type="molecule type" value="Genomic_DNA"/>
</dbReference>
<keyword evidence="5" id="KW-0949">S-adenosyl-L-methionine</keyword>
<organism evidence="7 8">
    <name type="scientific">Corynebacterium ulcerans</name>
    <dbReference type="NCBI Taxonomy" id="65058"/>
    <lineage>
        <taxon>Bacteria</taxon>
        <taxon>Bacillati</taxon>
        <taxon>Actinomycetota</taxon>
        <taxon>Actinomycetes</taxon>
        <taxon>Mycobacteriales</taxon>
        <taxon>Corynebacteriaceae</taxon>
        <taxon>Corynebacterium</taxon>
    </lineage>
</organism>
<evidence type="ECO:0000313" key="8">
    <source>
        <dbReference type="Proteomes" id="UP000248741"/>
    </source>
</evidence>
<reference evidence="7 8" key="1">
    <citation type="submission" date="2018-06" db="EMBL/GenBank/DDBJ databases">
        <authorList>
            <consortium name="Pathogen Informatics"/>
            <person name="Doyle S."/>
        </authorList>
    </citation>
    <scope>NUCLEOTIDE SEQUENCE [LARGE SCALE GENOMIC DNA]</scope>
    <source>
        <strain evidence="7 8">NCTC7908</strain>
    </source>
</reference>